<feature type="domain" description="FAD-binding PCMH-type" evidence="3">
    <location>
        <begin position="25"/>
        <end position="196"/>
    </location>
</feature>
<evidence type="ECO:0000313" key="5">
    <source>
        <dbReference type="Proteomes" id="UP000606172"/>
    </source>
</evidence>
<name>A0A919RDL7_9ACTN</name>
<dbReference type="InterPro" id="IPR016167">
    <property type="entry name" value="FAD-bd_PCMH_sub1"/>
</dbReference>
<keyword evidence="1" id="KW-0560">Oxidoreductase</keyword>
<dbReference type="EMBL" id="BOOW01000013">
    <property type="protein sequence ID" value="GII91971.1"/>
    <property type="molecule type" value="Genomic_DNA"/>
</dbReference>
<dbReference type="GO" id="GO:0016020">
    <property type="term" value="C:membrane"/>
    <property type="evidence" value="ECO:0007669"/>
    <property type="project" value="InterPro"/>
</dbReference>
<dbReference type="GO" id="GO:0003885">
    <property type="term" value="F:D-arabinono-1,4-lactone oxidase activity"/>
    <property type="evidence" value="ECO:0007669"/>
    <property type="project" value="InterPro"/>
</dbReference>
<dbReference type="InterPro" id="IPR007173">
    <property type="entry name" value="ALO_C"/>
</dbReference>
<dbReference type="InterPro" id="IPR010031">
    <property type="entry name" value="FAD_lactone_oxidase-like"/>
</dbReference>
<dbReference type="Proteomes" id="UP000606172">
    <property type="component" value="Unassembled WGS sequence"/>
</dbReference>
<gene>
    <name evidence="4" type="ORF">Ssi02_22020</name>
</gene>
<dbReference type="Gene3D" id="3.30.70.2520">
    <property type="match status" value="1"/>
</dbReference>
<evidence type="ECO:0000256" key="2">
    <source>
        <dbReference type="SAM" id="MobiDB-lite"/>
    </source>
</evidence>
<dbReference type="InterPro" id="IPR036318">
    <property type="entry name" value="FAD-bd_PCMH-like_sf"/>
</dbReference>
<proteinExistence type="predicted"/>
<dbReference type="Gene3D" id="3.30.465.10">
    <property type="match status" value="1"/>
</dbReference>
<dbReference type="PIRSF" id="PIRSF000136">
    <property type="entry name" value="LGO_GLO"/>
    <property type="match status" value="1"/>
</dbReference>
<dbReference type="InterPro" id="IPR016171">
    <property type="entry name" value="Vanillyl_alc_oxidase_C-sub2"/>
</dbReference>
<accession>A0A919RDL7</accession>
<organism evidence="4 5">
    <name type="scientific">Sinosporangium siamense</name>
    <dbReference type="NCBI Taxonomy" id="1367973"/>
    <lineage>
        <taxon>Bacteria</taxon>
        <taxon>Bacillati</taxon>
        <taxon>Actinomycetota</taxon>
        <taxon>Actinomycetes</taxon>
        <taxon>Streptosporangiales</taxon>
        <taxon>Streptosporangiaceae</taxon>
        <taxon>Sinosporangium</taxon>
    </lineage>
</organism>
<dbReference type="RefSeq" id="WP_204024418.1">
    <property type="nucleotide sequence ID" value="NZ_BOOW01000013.1"/>
</dbReference>
<dbReference type="InterPro" id="IPR016166">
    <property type="entry name" value="FAD-bd_PCMH"/>
</dbReference>
<dbReference type="Pfam" id="PF04030">
    <property type="entry name" value="ALO"/>
    <property type="match status" value="1"/>
</dbReference>
<dbReference type="InterPro" id="IPR016169">
    <property type="entry name" value="FAD-bd_PCMH_sub2"/>
</dbReference>
<protein>
    <submittedName>
        <fullName evidence="4">FAD-linked oxidoreductase</fullName>
    </submittedName>
</protein>
<dbReference type="GO" id="GO:0080049">
    <property type="term" value="F:L-gulono-1,4-lactone dehydrogenase activity"/>
    <property type="evidence" value="ECO:0007669"/>
    <property type="project" value="TreeGrafter"/>
</dbReference>
<dbReference type="GO" id="GO:0071949">
    <property type="term" value="F:FAD binding"/>
    <property type="evidence" value="ECO:0007669"/>
    <property type="project" value="InterPro"/>
</dbReference>
<keyword evidence="5" id="KW-1185">Reference proteome</keyword>
<dbReference type="InterPro" id="IPR006094">
    <property type="entry name" value="Oxid_FAD_bind_N"/>
</dbReference>
<dbReference type="Gene3D" id="3.30.43.10">
    <property type="entry name" value="Uridine Diphospho-n-acetylenolpyruvylglucosamine Reductase, domain 2"/>
    <property type="match status" value="1"/>
</dbReference>
<dbReference type="PROSITE" id="PS51387">
    <property type="entry name" value="FAD_PCMH"/>
    <property type="match status" value="1"/>
</dbReference>
<dbReference type="PANTHER" id="PTHR43762:SF1">
    <property type="entry name" value="D-ARABINONO-1,4-LACTONE OXIDASE"/>
    <property type="match status" value="1"/>
</dbReference>
<feature type="region of interest" description="Disordered" evidence="2">
    <location>
        <begin position="1"/>
        <end position="29"/>
    </location>
</feature>
<dbReference type="SUPFAM" id="SSF56176">
    <property type="entry name" value="FAD-binding/transporter-associated domain-like"/>
    <property type="match status" value="1"/>
</dbReference>
<dbReference type="Pfam" id="PF01565">
    <property type="entry name" value="FAD_binding_4"/>
    <property type="match status" value="1"/>
</dbReference>
<evidence type="ECO:0000259" key="3">
    <source>
        <dbReference type="PROSITE" id="PS51387"/>
    </source>
</evidence>
<dbReference type="PANTHER" id="PTHR43762">
    <property type="entry name" value="L-GULONOLACTONE OXIDASE"/>
    <property type="match status" value="1"/>
</dbReference>
<dbReference type="AlphaFoldDB" id="A0A919RDL7"/>
<dbReference type="Gene3D" id="1.10.45.10">
    <property type="entry name" value="Vanillyl-alcohol Oxidase, Chain A, domain 4"/>
    <property type="match status" value="1"/>
</dbReference>
<sequence length="445" mass="48115">MGKVSSGKVHSGIPGRTFRNWAGNQRTTAAEVRTPRSAADVARAVLDGAAAGRRVRMAGSGHSFTGAALTDGLLLRPDGLTGVRAAGDTWVTAGAGTTVHDLNLELDRRGLALANMGDITAQTVSGAIQTGTHGSGRSSGGLADQVLSLEMVLASGEIVTVGADDTGEKRDLFDAARVGLGALGVLTAVTFRVEPAFLLHCVRRPMALTEILDSLDNLTDENDHLDFHWMPHTDVCLVKLGNRTARPASPPSAFRRWLDERFLENTLFGFACAVGARHPPAIPSINAIAARLLSESSHVDASHKVFATLREVRFLETEYAVPREHLGRALRELRDFIDRAGLRVSFPVEVRVAPPSDAWLSTAYGRATAYIACHVYWRSPDPGYFAGVEEIMTGLGGRPHWGKLHNQHSTYLGQVYPRLADFIALRERLDPDRLFMNDYLEGVLG</sequence>
<reference evidence="4" key="1">
    <citation type="submission" date="2021-01" db="EMBL/GenBank/DDBJ databases">
        <title>Whole genome shotgun sequence of Sinosporangium siamense NBRC 109515.</title>
        <authorList>
            <person name="Komaki H."/>
            <person name="Tamura T."/>
        </authorList>
    </citation>
    <scope>NUCLEOTIDE SEQUENCE</scope>
    <source>
        <strain evidence="4">NBRC 109515</strain>
    </source>
</reference>
<evidence type="ECO:0000313" key="4">
    <source>
        <dbReference type="EMBL" id="GII91971.1"/>
    </source>
</evidence>
<dbReference type="NCBIfam" id="TIGR01679">
    <property type="entry name" value="bact_FAD_ox"/>
    <property type="match status" value="1"/>
</dbReference>
<evidence type="ECO:0000256" key="1">
    <source>
        <dbReference type="ARBA" id="ARBA00023002"/>
    </source>
</evidence>
<comment type="caution">
    <text evidence="4">The sequence shown here is derived from an EMBL/GenBank/DDBJ whole genome shotgun (WGS) entry which is preliminary data.</text>
</comment>